<dbReference type="PANTHER" id="PTHR30614">
    <property type="entry name" value="MEMBRANE COMPONENT OF AMINO ACID ABC TRANSPORTER"/>
    <property type="match status" value="1"/>
</dbReference>
<dbReference type="InterPro" id="IPR043429">
    <property type="entry name" value="ArtM/GltK/GlnP/TcyL/YhdX-like"/>
</dbReference>
<dbReference type="InterPro" id="IPR035906">
    <property type="entry name" value="MetI-like_sf"/>
</dbReference>
<dbReference type="NCBIfam" id="TIGR01726">
    <property type="entry name" value="HEQRo_perm_3TM"/>
    <property type="match status" value="1"/>
</dbReference>
<evidence type="ECO:0000313" key="11">
    <source>
        <dbReference type="EMBL" id="MFC5522468.1"/>
    </source>
</evidence>
<evidence type="ECO:0000256" key="2">
    <source>
        <dbReference type="ARBA" id="ARBA00010072"/>
    </source>
</evidence>
<evidence type="ECO:0000256" key="9">
    <source>
        <dbReference type="RuleBase" id="RU363032"/>
    </source>
</evidence>
<accession>A0ABW0QCU6</accession>
<dbReference type="EMBL" id="JBHSMX010000024">
    <property type="protein sequence ID" value="MFC5522468.1"/>
    <property type="molecule type" value="Genomic_DNA"/>
</dbReference>
<name>A0ABW0QCU6_9BURK</name>
<dbReference type="RefSeq" id="WP_068832336.1">
    <property type="nucleotide sequence ID" value="NZ_JBHSMX010000024.1"/>
</dbReference>
<evidence type="ECO:0000256" key="7">
    <source>
        <dbReference type="ARBA" id="ARBA00022989"/>
    </source>
</evidence>
<keyword evidence="12" id="KW-1185">Reference proteome</keyword>
<evidence type="ECO:0000259" key="10">
    <source>
        <dbReference type="PROSITE" id="PS50928"/>
    </source>
</evidence>
<feature type="transmembrane region" description="Helical" evidence="9">
    <location>
        <begin position="189"/>
        <end position="208"/>
    </location>
</feature>
<dbReference type="InterPro" id="IPR000515">
    <property type="entry name" value="MetI-like"/>
</dbReference>
<comment type="similarity">
    <text evidence="2">Belongs to the binding-protein-dependent transport system permease family. HisMQ subfamily.</text>
</comment>
<keyword evidence="8 9" id="KW-0472">Membrane</keyword>
<reference evidence="12" key="1">
    <citation type="journal article" date="2019" name="Int. J. Syst. Evol. Microbiol.">
        <title>The Global Catalogue of Microorganisms (GCM) 10K type strain sequencing project: providing services to taxonomists for standard genome sequencing and annotation.</title>
        <authorList>
            <consortium name="The Broad Institute Genomics Platform"/>
            <consortium name="The Broad Institute Genome Sequencing Center for Infectious Disease"/>
            <person name="Wu L."/>
            <person name="Ma J."/>
        </authorList>
    </citation>
    <scope>NUCLEOTIDE SEQUENCE [LARGE SCALE GENOMIC DNA]</scope>
    <source>
        <strain evidence="12">CGMCC 4.7277</strain>
    </source>
</reference>
<evidence type="ECO:0000256" key="1">
    <source>
        <dbReference type="ARBA" id="ARBA00004429"/>
    </source>
</evidence>
<evidence type="ECO:0000256" key="5">
    <source>
        <dbReference type="ARBA" id="ARBA00022692"/>
    </source>
</evidence>
<keyword evidence="3 9" id="KW-0813">Transport</keyword>
<dbReference type="Pfam" id="PF00528">
    <property type="entry name" value="BPD_transp_1"/>
    <property type="match status" value="1"/>
</dbReference>
<feature type="transmembrane region" description="Helical" evidence="9">
    <location>
        <begin position="220"/>
        <end position="240"/>
    </location>
</feature>
<dbReference type="PROSITE" id="PS50928">
    <property type="entry name" value="ABC_TM1"/>
    <property type="match status" value="1"/>
</dbReference>
<dbReference type="CDD" id="cd06261">
    <property type="entry name" value="TM_PBP2"/>
    <property type="match status" value="1"/>
</dbReference>
<feature type="transmembrane region" description="Helical" evidence="9">
    <location>
        <begin position="368"/>
        <end position="389"/>
    </location>
</feature>
<organism evidence="11 12">
    <name type="scientific">Polaromonas jejuensis</name>
    <dbReference type="NCBI Taxonomy" id="457502"/>
    <lineage>
        <taxon>Bacteria</taxon>
        <taxon>Pseudomonadati</taxon>
        <taxon>Pseudomonadota</taxon>
        <taxon>Betaproteobacteria</taxon>
        <taxon>Burkholderiales</taxon>
        <taxon>Comamonadaceae</taxon>
        <taxon>Polaromonas</taxon>
    </lineage>
</organism>
<feature type="transmembrane region" description="Helical" evidence="9">
    <location>
        <begin position="28"/>
        <end position="46"/>
    </location>
</feature>
<feature type="domain" description="ABC transmembrane type-1" evidence="10">
    <location>
        <begin position="94"/>
        <end position="386"/>
    </location>
</feature>
<evidence type="ECO:0000256" key="6">
    <source>
        <dbReference type="ARBA" id="ARBA00022970"/>
    </source>
</evidence>
<evidence type="ECO:0000313" key="12">
    <source>
        <dbReference type="Proteomes" id="UP001596084"/>
    </source>
</evidence>
<dbReference type="Gene3D" id="1.10.3720.10">
    <property type="entry name" value="MetI-like"/>
    <property type="match status" value="2"/>
</dbReference>
<evidence type="ECO:0000256" key="3">
    <source>
        <dbReference type="ARBA" id="ARBA00022448"/>
    </source>
</evidence>
<dbReference type="SUPFAM" id="SSF161098">
    <property type="entry name" value="MetI-like"/>
    <property type="match status" value="2"/>
</dbReference>
<feature type="transmembrane region" description="Helical" evidence="9">
    <location>
        <begin position="89"/>
        <end position="115"/>
    </location>
</feature>
<protein>
    <submittedName>
        <fullName evidence="11">Amino acid ABC transporter permease</fullName>
    </submittedName>
</protein>
<evidence type="ECO:0000256" key="8">
    <source>
        <dbReference type="ARBA" id="ARBA00023136"/>
    </source>
</evidence>
<keyword evidence="5 9" id="KW-0812">Transmembrane</keyword>
<sequence>MSGLIPARPARAAPRRNFSWRSRRLRSVVYQVLAVALIALLVWLLIGNTLNNMRLRGIQSGFDFLFQPAGFDIGEGWLNYDPVNPYWKAFLVGLLNTLRVAVIGCVLSTVLGTLLGIGRFSHNALVRELCYGYVELFRNIPVLLQLLMWYLLFIEYLPPANEALGIGQLVFLSKNGVSFPSLMWEPGHWLALAGLALGCIAGFGYARFARARFERTGRPLPVASVVVLLLTGLTWLGWLAGGAPAQFDYPSISELQVEGGSALSPEYMAVLLGLVLYTSAFVAEVVRAGIASVPLGQHEASASIGLSRARTMRLIVLPQALRLIIPPLTNQYLNLTKNSSLAVAVGYPEVVSIANTSLNQSGRAVECIAIIMGVYLTLSLGTSVLMNWFNRRAAIRER</sequence>
<keyword evidence="4" id="KW-1003">Cell membrane</keyword>
<proteinExistence type="inferred from homology"/>
<keyword evidence="6" id="KW-0029">Amino-acid transport</keyword>
<dbReference type="InterPro" id="IPR010065">
    <property type="entry name" value="AA_ABC_transptr_permease_3TM"/>
</dbReference>
<dbReference type="PANTHER" id="PTHR30614:SF37">
    <property type="entry name" value="AMINO-ACID ABC TRANSPORTER PERMEASE PROTEIN YHDX-RELATED"/>
    <property type="match status" value="1"/>
</dbReference>
<dbReference type="Proteomes" id="UP001596084">
    <property type="component" value="Unassembled WGS sequence"/>
</dbReference>
<keyword evidence="7 9" id="KW-1133">Transmembrane helix</keyword>
<comment type="caution">
    <text evidence="11">The sequence shown here is derived from an EMBL/GenBank/DDBJ whole genome shotgun (WGS) entry which is preliminary data.</text>
</comment>
<comment type="subcellular location">
    <subcellularLocation>
        <location evidence="1">Cell inner membrane</location>
        <topology evidence="1">Multi-pass membrane protein</topology>
    </subcellularLocation>
    <subcellularLocation>
        <location evidence="9">Cell membrane</location>
        <topology evidence="9">Multi-pass membrane protein</topology>
    </subcellularLocation>
</comment>
<gene>
    <name evidence="11" type="ORF">ACFPP7_16345</name>
</gene>
<evidence type="ECO:0000256" key="4">
    <source>
        <dbReference type="ARBA" id="ARBA00022475"/>
    </source>
</evidence>
<feature type="transmembrane region" description="Helical" evidence="9">
    <location>
        <begin position="136"/>
        <end position="154"/>
    </location>
</feature>